<dbReference type="EMBL" id="CAJVPW010002989">
    <property type="protein sequence ID" value="CAG8516429.1"/>
    <property type="molecule type" value="Genomic_DNA"/>
</dbReference>
<comment type="caution">
    <text evidence="1">The sequence shown here is derived from an EMBL/GenBank/DDBJ whole genome shotgun (WGS) entry which is preliminary data.</text>
</comment>
<reference evidence="1" key="1">
    <citation type="submission" date="2021-06" db="EMBL/GenBank/DDBJ databases">
        <authorList>
            <person name="Kallberg Y."/>
            <person name="Tangrot J."/>
            <person name="Rosling A."/>
        </authorList>
    </citation>
    <scope>NUCLEOTIDE SEQUENCE</scope>
    <source>
        <strain evidence="1">28 12/20/2015</strain>
    </source>
</reference>
<gene>
    <name evidence="1" type="ORF">SPELUC_LOCUS3720</name>
</gene>
<evidence type="ECO:0000313" key="2">
    <source>
        <dbReference type="Proteomes" id="UP000789366"/>
    </source>
</evidence>
<organism evidence="1 2">
    <name type="scientific">Cetraspora pellucida</name>
    <dbReference type="NCBI Taxonomy" id="1433469"/>
    <lineage>
        <taxon>Eukaryota</taxon>
        <taxon>Fungi</taxon>
        <taxon>Fungi incertae sedis</taxon>
        <taxon>Mucoromycota</taxon>
        <taxon>Glomeromycotina</taxon>
        <taxon>Glomeromycetes</taxon>
        <taxon>Diversisporales</taxon>
        <taxon>Gigasporaceae</taxon>
        <taxon>Cetraspora</taxon>
    </lineage>
</organism>
<name>A0ACA9L9L6_9GLOM</name>
<sequence length="103" mass="12172">MEDFSDIIVNLCIKIHDDIQKGRPEEFDWEDIKNNYNRVDDKRQYIQDLESWVKKKPATIAKEGGCSINDVNSRRGTYFLLGNYLINENSNDVQYLKHPKPCY</sequence>
<keyword evidence="2" id="KW-1185">Reference proteome</keyword>
<accession>A0ACA9L9L6</accession>
<protein>
    <submittedName>
        <fullName evidence="1">11986_t:CDS:1</fullName>
    </submittedName>
</protein>
<proteinExistence type="predicted"/>
<dbReference type="Proteomes" id="UP000789366">
    <property type="component" value="Unassembled WGS sequence"/>
</dbReference>
<evidence type="ECO:0000313" key="1">
    <source>
        <dbReference type="EMBL" id="CAG8516429.1"/>
    </source>
</evidence>